<dbReference type="Proteomes" id="UP001222027">
    <property type="component" value="Unassembled WGS sequence"/>
</dbReference>
<sequence>MRFPRHGLLPVPLLRRPRPPSICFSSSSIPWDPVASAVHEGILRARSLAHTKQAHAQAASSGVLHRHLPSAAAILLAYADHGDPAASLRLFDDSPLRLRGGAFLWNALVRAFSSAAGLHSAALSTYNDMLRAGVRPDDRTFPFALTAAAAAAGDDARKGREIHGSVIKVGFFDDVFVGNTLLAFYGTLGDLLAARQVFGEMLHRDVVSWNSLISVFSSNGLCSDAVRLLLELKRSDLSVNSVSLISALPACAALQDEDFGKEIHGLAIKAGLDLVVTVGNAFIDMYGKCGDSDASMRAFQSMQEKNVVSWNSVIGSLVHAGLYEDALENFKEMLAVKVKPNSITVSSLLPALVELGCFDFGKEIHGYIIRNYMYSDVFVANSLVDMYAKSGCWNKGSDIFYRMDNWNVVSWNAMIANFAQNGAELEAIRLVKEMQDCGEFPNSVTYTNVLPACARIASLVKGKEIHARSIRVCSNCDLFVSNALIDMYVKCGRFDLAQNVFNVSERDQVSYNTLIVGYSESPLCSEALDLFLDMRSLGIEYDVISFVGALSACGNLSALKQGKEIHCLSMRKLFDTHLFVANSLIDLYTKCGRVDLGKKIFDRISNKDVASWNAMILGYGMQGELEAAINLFDLMKDEGLEYDRVSYIAVLSACSHAGLVERGKRYFDQMLAQNIRPTQMHYACMVDLLGRAGLMTEAAELVRSMPFEADSNVWGALLGACRIHGNIELAQLAAEHLFKLKPGHCGYYILLSNMYAEAGRWNEADQVRALMKSRKVKKNPGCSWVQIGNKLRAFLVGEGSQGSELELCYNELVEEFRNYCIITIREPAHSTIITPHYEYKQSMFSKKMESSSQKTAPQLLQQQSHRKDLAPQIPAGLCWFQDMLPHQDQVSSSPLGVSEPRVGSQSLKPGDSWTGLE</sequence>
<dbReference type="NCBIfam" id="TIGR00756">
    <property type="entry name" value="PPR"/>
    <property type="match status" value="6"/>
</dbReference>
<evidence type="ECO:0000313" key="5">
    <source>
        <dbReference type="EMBL" id="KAJ8466169.1"/>
    </source>
</evidence>
<comment type="similarity">
    <text evidence="2">Belongs to the PPR family. PCMP-E subfamily.</text>
</comment>
<feature type="repeat" description="PPR" evidence="3">
    <location>
        <begin position="608"/>
        <end position="642"/>
    </location>
</feature>
<dbReference type="Pfam" id="PF01535">
    <property type="entry name" value="PPR"/>
    <property type="match status" value="5"/>
</dbReference>
<dbReference type="PANTHER" id="PTHR47926">
    <property type="entry name" value="PENTATRICOPEPTIDE REPEAT-CONTAINING PROTEIN"/>
    <property type="match status" value="1"/>
</dbReference>
<dbReference type="PANTHER" id="PTHR47926:SF427">
    <property type="entry name" value="TETRATRICOPEPTIDE-LIKE HELICAL DOMAIN SUPERFAMILY"/>
    <property type="match status" value="1"/>
</dbReference>
<evidence type="ECO:0000256" key="1">
    <source>
        <dbReference type="ARBA" id="ARBA00022737"/>
    </source>
</evidence>
<evidence type="ECO:0000256" key="2">
    <source>
        <dbReference type="ARBA" id="ARBA00061659"/>
    </source>
</evidence>
<comment type="caution">
    <text evidence="5">The sequence shown here is derived from an EMBL/GenBank/DDBJ whole genome shotgun (WGS) entry which is preliminary data.</text>
</comment>
<reference evidence="5 6" key="1">
    <citation type="submission" date="2022-12" db="EMBL/GenBank/DDBJ databases">
        <title>Chromosome-scale assembly of the Ensete ventricosum genome.</title>
        <authorList>
            <person name="Dussert Y."/>
            <person name="Stocks J."/>
            <person name="Wendawek A."/>
            <person name="Woldeyes F."/>
            <person name="Nichols R.A."/>
            <person name="Borrell J.S."/>
        </authorList>
    </citation>
    <scope>NUCLEOTIDE SEQUENCE [LARGE SCALE GENOMIC DNA]</scope>
    <source>
        <strain evidence="6">cv. Maze</strain>
        <tissue evidence="5">Seeds</tissue>
    </source>
</reference>
<dbReference type="AlphaFoldDB" id="A0AAV8Q3V4"/>
<dbReference type="EMBL" id="JAQQAF010000008">
    <property type="protein sequence ID" value="KAJ8466169.1"/>
    <property type="molecule type" value="Genomic_DNA"/>
</dbReference>
<feature type="repeat" description="PPR" evidence="3">
    <location>
        <begin position="101"/>
        <end position="136"/>
    </location>
</feature>
<keyword evidence="1" id="KW-0677">Repeat</keyword>
<feature type="region of interest" description="Disordered" evidence="4">
    <location>
        <begin position="889"/>
        <end position="917"/>
    </location>
</feature>
<feature type="repeat" description="PPR" evidence="3">
    <location>
        <begin position="306"/>
        <end position="340"/>
    </location>
</feature>
<accession>A0AAV8Q3V4</accession>
<dbReference type="FunFam" id="1.25.40.10:FF:000196">
    <property type="entry name" value="Pentatricopeptide repeat-containing protein At4g14850"/>
    <property type="match status" value="1"/>
</dbReference>
<dbReference type="FunFam" id="1.25.40.10:FF:000344">
    <property type="entry name" value="Pentatricopeptide repeat-containing protein"/>
    <property type="match status" value="1"/>
</dbReference>
<evidence type="ECO:0008006" key="7">
    <source>
        <dbReference type="Google" id="ProtNLM"/>
    </source>
</evidence>
<dbReference type="Gene3D" id="1.25.40.10">
    <property type="entry name" value="Tetratricopeptide repeat domain"/>
    <property type="match status" value="5"/>
</dbReference>
<dbReference type="InterPro" id="IPR046848">
    <property type="entry name" value="E_motif"/>
</dbReference>
<organism evidence="5 6">
    <name type="scientific">Ensete ventricosum</name>
    <name type="common">Abyssinian banana</name>
    <name type="synonym">Musa ensete</name>
    <dbReference type="NCBI Taxonomy" id="4639"/>
    <lineage>
        <taxon>Eukaryota</taxon>
        <taxon>Viridiplantae</taxon>
        <taxon>Streptophyta</taxon>
        <taxon>Embryophyta</taxon>
        <taxon>Tracheophyta</taxon>
        <taxon>Spermatophyta</taxon>
        <taxon>Magnoliopsida</taxon>
        <taxon>Liliopsida</taxon>
        <taxon>Zingiberales</taxon>
        <taxon>Musaceae</taxon>
        <taxon>Ensete</taxon>
    </lineage>
</organism>
<dbReference type="InterPro" id="IPR002885">
    <property type="entry name" value="PPR_rpt"/>
</dbReference>
<keyword evidence="6" id="KW-1185">Reference proteome</keyword>
<dbReference type="FunFam" id="1.25.40.10:FF:000073">
    <property type="entry name" value="Pentatricopeptide repeat-containing protein chloroplastic"/>
    <property type="match status" value="1"/>
</dbReference>
<protein>
    <recommendedName>
        <fullName evidence="7">DYW domain-containing protein</fullName>
    </recommendedName>
</protein>
<feature type="repeat" description="PPR" evidence="3">
    <location>
        <begin position="205"/>
        <end position="239"/>
    </location>
</feature>
<proteinExistence type="inferred from homology"/>
<dbReference type="InterPro" id="IPR011990">
    <property type="entry name" value="TPR-like_helical_dom_sf"/>
</dbReference>
<feature type="repeat" description="PPR" evidence="3">
    <location>
        <begin position="643"/>
        <end position="677"/>
    </location>
</feature>
<dbReference type="FunFam" id="1.25.40.10:FF:003692">
    <property type="entry name" value="Pentatricopeptide repeat-containing protein"/>
    <property type="match status" value="1"/>
</dbReference>
<dbReference type="Pfam" id="PF20431">
    <property type="entry name" value="E_motif"/>
    <property type="match status" value="1"/>
</dbReference>
<dbReference type="GO" id="GO:0003723">
    <property type="term" value="F:RNA binding"/>
    <property type="evidence" value="ECO:0007669"/>
    <property type="project" value="InterPro"/>
</dbReference>
<evidence type="ECO:0000256" key="3">
    <source>
        <dbReference type="PROSITE-ProRule" id="PRU00708"/>
    </source>
</evidence>
<dbReference type="Pfam" id="PF13041">
    <property type="entry name" value="PPR_2"/>
    <property type="match status" value="3"/>
</dbReference>
<dbReference type="FunFam" id="1.25.40.10:FF:000361">
    <property type="entry name" value="Pentatricopeptide repeat-containing protein chloroplastic"/>
    <property type="match status" value="1"/>
</dbReference>
<name>A0AAV8Q3V4_ENSVE</name>
<dbReference type="PROSITE" id="PS51375">
    <property type="entry name" value="PPR"/>
    <property type="match status" value="7"/>
</dbReference>
<dbReference type="InterPro" id="IPR046960">
    <property type="entry name" value="PPR_At4g14850-like_plant"/>
</dbReference>
<feature type="repeat" description="PPR" evidence="3">
    <location>
        <begin position="507"/>
        <end position="541"/>
    </location>
</feature>
<feature type="repeat" description="PPR" evidence="3">
    <location>
        <begin position="407"/>
        <end position="441"/>
    </location>
</feature>
<dbReference type="GO" id="GO:0009451">
    <property type="term" value="P:RNA modification"/>
    <property type="evidence" value="ECO:0007669"/>
    <property type="project" value="InterPro"/>
</dbReference>
<evidence type="ECO:0000256" key="4">
    <source>
        <dbReference type="SAM" id="MobiDB-lite"/>
    </source>
</evidence>
<gene>
    <name evidence="5" type="ORF">OPV22_028721</name>
</gene>
<evidence type="ECO:0000313" key="6">
    <source>
        <dbReference type="Proteomes" id="UP001222027"/>
    </source>
</evidence>